<feature type="domain" description="T-box" evidence="7">
    <location>
        <begin position="79"/>
        <end position="266"/>
    </location>
</feature>
<organism evidence="9">
    <name type="scientific">Caenorhabditis remanei</name>
    <name type="common">Caenorhabditis vulgaris</name>
    <dbReference type="NCBI Taxonomy" id="31234"/>
    <lineage>
        <taxon>Eukaryota</taxon>
        <taxon>Metazoa</taxon>
        <taxon>Ecdysozoa</taxon>
        <taxon>Nematoda</taxon>
        <taxon>Chromadorea</taxon>
        <taxon>Rhabditida</taxon>
        <taxon>Rhabditina</taxon>
        <taxon>Rhabditomorpha</taxon>
        <taxon>Rhabditoidea</taxon>
        <taxon>Rhabditidae</taxon>
        <taxon>Peloderinae</taxon>
        <taxon>Caenorhabditis</taxon>
    </lineage>
</organism>
<gene>
    <name evidence="8" type="ORF">CRE_27837</name>
</gene>
<evidence type="ECO:0000313" key="9">
    <source>
        <dbReference type="Proteomes" id="UP000008281"/>
    </source>
</evidence>
<accession>E3NA73</accession>
<keyword evidence="9" id="KW-1185">Reference proteome</keyword>
<dbReference type="InterPro" id="IPR001699">
    <property type="entry name" value="TF_T-box"/>
</dbReference>
<dbReference type="PROSITE" id="PS50252">
    <property type="entry name" value="TBOX_3"/>
    <property type="match status" value="1"/>
</dbReference>
<evidence type="ECO:0000256" key="5">
    <source>
        <dbReference type="PROSITE-ProRule" id="PRU00201"/>
    </source>
</evidence>
<dbReference type="OrthoDB" id="5909918at2759"/>
<keyword evidence="3" id="KW-0804">Transcription</keyword>
<dbReference type="HOGENOM" id="CLU_053594_0_0_1"/>
<name>E3NA73_CAERE</name>
<evidence type="ECO:0000256" key="2">
    <source>
        <dbReference type="ARBA" id="ARBA00023125"/>
    </source>
</evidence>
<dbReference type="CDD" id="cd00182">
    <property type="entry name" value="T-box"/>
    <property type="match status" value="1"/>
</dbReference>
<comment type="subcellular location">
    <subcellularLocation>
        <location evidence="5">Nucleus</location>
    </subcellularLocation>
</comment>
<dbReference type="PANTHER" id="PTHR11267">
    <property type="entry name" value="T-BOX PROTEIN-RELATED"/>
    <property type="match status" value="1"/>
</dbReference>
<evidence type="ECO:0000256" key="6">
    <source>
        <dbReference type="SAM" id="MobiDB-lite"/>
    </source>
</evidence>
<dbReference type="STRING" id="31234.E3NA73"/>
<dbReference type="GO" id="GO:0000978">
    <property type="term" value="F:RNA polymerase II cis-regulatory region sequence-specific DNA binding"/>
    <property type="evidence" value="ECO:0007669"/>
    <property type="project" value="InterPro"/>
</dbReference>
<evidence type="ECO:0000256" key="4">
    <source>
        <dbReference type="ARBA" id="ARBA00023242"/>
    </source>
</evidence>
<dbReference type="GO" id="GO:0000981">
    <property type="term" value="F:DNA-binding transcription factor activity, RNA polymerase II-specific"/>
    <property type="evidence" value="ECO:0007669"/>
    <property type="project" value="TreeGrafter"/>
</dbReference>
<proteinExistence type="predicted"/>
<dbReference type="EMBL" id="DS268572">
    <property type="protein sequence ID" value="EFO90977.1"/>
    <property type="molecule type" value="Genomic_DNA"/>
</dbReference>
<dbReference type="InterPro" id="IPR008967">
    <property type="entry name" value="p53-like_TF_DNA-bd_sf"/>
</dbReference>
<evidence type="ECO:0000256" key="3">
    <source>
        <dbReference type="ARBA" id="ARBA00023163"/>
    </source>
</evidence>
<feature type="compositionally biased region" description="Polar residues" evidence="6">
    <location>
        <begin position="413"/>
        <end position="433"/>
    </location>
</feature>
<evidence type="ECO:0000256" key="1">
    <source>
        <dbReference type="ARBA" id="ARBA00023015"/>
    </source>
</evidence>
<feature type="compositionally biased region" description="Polar residues" evidence="6">
    <location>
        <begin position="312"/>
        <end position="329"/>
    </location>
</feature>
<sequence>MYPNYYQNSHNYSPTSGTTQNQQRDPGTWNGQHGNQDYLQYAANQYWTQTGYMNNYNPPAPPVQTPFEPVNPDAIKVTLHDSKLWKAFHVLDNEMVTLPNGRQIFPTLHYNVAGLPHSENYIFGLKLQRVNKNYLMEYRGGEWKETGKSVKADLESNEIFAGVMGGGVNFKNARIQSVRRYNTRGKDKEESEKPKADQNKDISLFVTSHCRYTPILSVYYMQSTEKKFLKSFVFKETQFVAVTGYKNEAVRKLKTNKNPFARPDYKEDFKEDYKEDVVENSEKDSTWDSGISSMNSTVASSIESPTSRRDSGVSSHSQNQYQFWGSSMTPGPFIKKEPTPENSRFDMNYTSGGASTSDSQNQYQFWNSSATRGPSSGVKMEPISFNMDLNSQYNNVLPLHSWQQDPYPLTATPGPSNQPWDENSFGQKQNYKF</sequence>
<dbReference type="Pfam" id="PF00907">
    <property type="entry name" value="T-box"/>
    <property type="match status" value="1"/>
</dbReference>
<dbReference type="GO" id="GO:0045893">
    <property type="term" value="P:positive regulation of DNA-templated transcription"/>
    <property type="evidence" value="ECO:0007669"/>
    <property type="project" value="InterPro"/>
</dbReference>
<dbReference type="OMA" id="HPNSHEA"/>
<dbReference type="PANTHER" id="PTHR11267:SF181">
    <property type="entry name" value="OPTOMOTOR-BLIND PROTEIN"/>
    <property type="match status" value="1"/>
</dbReference>
<dbReference type="InterPro" id="IPR036960">
    <property type="entry name" value="T-box_sf"/>
</dbReference>
<feature type="compositionally biased region" description="Basic and acidic residues" evidence="6">
    <location>
        <begin position="275"/>
        <end position="286"/>
    </location>
</feature>
<feature type="compositionally biased region" description="Polar residues" evidence="6">
    <location>
        <begin position="348"/>
        <end position="360"/>
    </location>
</feature>
<dbReference type="Proteomes" id="UP000008281">
    <property type="component" value="Unassembled WGS sequence"/>
</dbReference>
<keyword evidence="1" id="KW-0805">Transcription regulation</keyword>
<dbReference type="AlphaFoldDB" id="E3NA73"/>
<dbReference type="SMART" id="SM00425">
    <property type="entry name" value="TBOX"/>
    <property type="match status" value="1"/>
</dbReference>
<dbReference type="InParanoid" id="E3NA73"/>
<reference evidence="8" key="1">
    <citation type="submission" date="2007-07" db="EMBL/GenBank/DDBJ databases">
        <title>PCAP assembly of the Caenorhabditis remanei genome.</title>
        <authorList>
            <consortium name="The Caenorhabditis remanei Sequencing Consortium"/>
            <person name="Wilson R.K."/>
        </authorList>
    </citation>
    <scope>NUCLEOTIDE SEQUENCE [LARGE SCALE GENOMIC DNA]</scope>
    <source>
        <strain evidence="8">PB4641</strain>
    </source>
</reference>
<dbReference type="InterPro" id="IPR046360">
    <property type="entry name" value="T-box_DNA-bd"/>
</dbReference>
<evidence type="ECO:0000259" key="7">
    <source>
        <dbReference type="PROSITE" id="PS50252"/>
    </source>
</evidence>
<dbReference type="eggNOG" id="KOG3585">
    <property type="taxonomic scope" value="Eukaryota"/>
</dbReference>
<dbReference type="SUPFAM" id="SSF49417">
    <property type="entry name" value="p53-like transcription factors"/>
    <property type="match status" value="1"/>
</dbReference>
<feature type="region of interest" description="Disordered" evidence="6">
    <location>
        <begin position="275"/>
        <end position="360"/>
    </location>
</feature>
<dbReference type="PRINTS" id="PR00937">
    <property type="entry name" value="TBOX"/>
</dbReference>
<keyword evidence="4 5" id="KW-0539">Nucleus</keyword>
<comment type="caution">
    <text evidence="5">Lacks conserved residue(s) required for the propagation of feature annotation.</text>
</comment>
<evidence type="ECO:0000313" key="8">
    <source>
        <dbReference type="EMBL" id="EFO90977.1"/>
    </source>
</evidence>
<dbReference type="GO" id="GO:0005634">
    <property type="term" value="C:nucleus"/>
    <property type="evidence" value="ECO:0007669"/>
    <property type="project" value="UniProtKB-SubCell"/>
</dbReference>
<keyword evidence="2 5" id="KW-0238">DNA-binding</keyword>
<protein>
    <recommendedName>
        <fullName evidence="7">T-box domain-containing protein</fullName>
    </recommendedName>
</protein>
<feature type="compositionally biased region" description="Polar residues" evidence="6">
    <location>
        <begin position="287"/>
        <end position="305"/>
    </location>
</feature>
<feature type="region of interest" description="Disordered" evidence="6">
    <location>
        <begin position="406"/>
        <end position="433"/>
    </location>
</feature>
<dbReference type="GO" id="GO:0001708">
    <property type="term" value="P:cell fate specification"/>
    <property type="evidence" value="ECO:0007669"/>
    <property type="project" value="TreeGrafter"/>
</dbReference>
<dbReference type="GO" id="GO:0000785">
    <property type="term" value="C:chromatin"/>
    <property type="evidence" value="ECO:0007669"/>
    <property type="project" value="TreeGrafter"/>
</dbReference>
<feature type="region of interest" description="Disordered" evidence="6">
    <location>
        <begin position="1"/>
        <end position="35"/>
    </location>
</feature>
<dbReference type="Gene3D" id="2.60.40.820">
    <property type="entry name" value="Transcription factor, T-box"/>
    <property type="match status" value="1"/>
</dbReference>